<organism evidence="1 2">
    <name type="scientific">Clunio marinus</name>
    <dbReference type="NCBI Taxonomy" id="568069"/>
    <lineage>
        <taxon>Eukaryota</taxon>
        <taxon>Metazoa</taxon>
        <taxon>Ecdysozoa</taxon>
        <taxon>Arthropoda</taxon>
        <taxon>Hexapoda</taxon>
        <taxon>Insecta</taxon>
        <taxon>Pterygota</taxon>
        <taxon>Neoptera</taxon>
        <taxon>Endopterygota</taxon>
        <taxon>Diptera</taxon>
        <taxon>Nematocera</taxon>
        <taxon>Chironomoidea</taxon>
        <taxon>Chironomidae</taxon>
        <taxon>Clunio</taxon>
    </lineage>
</organism>
<dbReference type="AlphaFoldDB" id="A0A1J1J1C7"/>
<dbReference type="Proteomes" id="UP000183832">
    <property type="component" value="Unassembled WGS sequence"/>
</dbReference>
<name>A0A1J1J1C7_9DIPT</name>
<dbReference type="EMBL" id="CVRI01000065">
    <property type="protein sequence ID" value="CRL05738.1"/>
    <property type="molecule type" value="Genomic_DNA"/>
</dbReference>
<evidence type="ECO:0000313" key="1">
    <source>
        <dbReference type="EMBL" id="CRL05738.1"/>
    </source>
</evidence>
<gene>
    <name evidence="1" type="ORF">CLUMA_CG018767</name>
</gene>
<reference evidence="1 2" key="1">
    <citation type="submission" date="2015-04" db="EMBL/GenBank/DDBJ databases">
        <authorList>
            <person name="Syromyatnikov M.Y."/>
            <person name="Popov V.N."/>
        </authorList>
    </citation>
    <scope>NUCLEOTIDE SEQUENCE [LARGE SCALE GENOMIC DNA]</scope>
</reference>
<accession>A0A1J1J1C7</accession>
<proteinExistence type="predicted"/>
<evidence type="ECO:0000313" key="2">
    <source>
        <dbReference type="Proteomes" id="UP000183832"/>
    </source>
</evidence>
<keyword evidence="2" id="KW-1185">Reference proteome</keyword>
<protein>
    <submittedName>
        <fullName evidence="1">CLUMA_CG018767, isoform A</fullName>
    </submittedName>
</protein>
<sequence>MKNDFMLQWHTPYCQNVINGTLKTNKNGIVFEFCAVVGWLWNKIIVKALKAFQYFLKLYTLINFFSEARKHFTTDNLIEYVQCSNSALILVGSLSLCGLKVKNEFSVHDDNKASVVTVNYSNKCLLNDNKNEKL</sequence>